<dbReference type="Pfam" id="PF20153">
    <property type="entry name" value="DUF6535"/>
    <property type="match status" value="1"/>
</dbReference>
<evidence type="ECO:0000313" key="6">
    <source>
        <dbReference type="Proteomes" id="UP000663841"/>
    </source>
</evidence>
<evidence type="ECO:0000256" key="2">
    <source>
        <dbReference type="SAM" id="Phobius"/>
    </source>
</evidence>
<keyword evidence="2" id="KW-0812">Transmembrane</keyword>
<reference evidence="5" key="1">
    <citation type="submission" date="2021-01" db="EMBL/GenBank/DDBJ databases">
        <authorList>
            <person name="Kaushik A."/>
        </authorList>
    </citation>
    <scope>NUCLEOTIDE SEQUENCE</scope>
    <source>
        <strain evidence="5">AG3-T5</strain>
    </source>
</reference>
<feature type="chain" id="PRO_5034946180" description="DUF6535 domain-containing protein" evidence="3">
    <location>
        <begin position="24"/>
        <end position="807"/>
    </location>
</feature>
<keyword evidence="2" id="KW-1133">Transmembrane helix</keyword>
<keyword evidence="3" id="KW-0732">Signal</keyword>
<sequence>MRLSQAALFTAICTAFVIESAKSLKEDTAETAARRLDQIASILLVVANANNTPPLNSMEIIAPVAPKPFSPRGVDVCVNALWFFSLSLSAAVALMAILAKEWCYQFMSGRIGDPWSQTERRQQRWSGIKKWKMEQVIIFLPSFIHLSFLSFAVGLCIYLGDLNWRVAILASIVTFGSIVVYVASTIFPFLNLSNTICPYSTSISRLVQRIKGRIRSAEHESEQTVRIAVEALVWLISSSEDSTSTDTALQAIAGADPDSADRQLLKKSGADKMVSWRLIGLDSYSKNYDQISDLYTRALSFFFQPQPTNSTEKPTPSSNDGGRRDSSLAYQKNLNRGLQKKIRTLRKTINKQITIYTSSDPLFLPTSDNIQALSIGSTAASHCLRSLGNGVQSQTQEQFHEAIGLLESYKNHQAHLNNTEINCLIRGVAMLLSCLLVDCPPAMGVDLVMRLLRITTRVGKGQKQLRLGCLGLPMIVYALSQHDYPGWIQPPQPSSIPRAERAIEVITYYVSNPLELDNVASLMVNLGLLELLSKQNEHELEVDDIVDISEAFDPMVDAPNETYIHTFPPNPYPYTFSRTVNSMATMVTNEQKGVLGRETVATACLTVLNRAGGDFSTANASSGQVYAFVIECVLSLPSSTLEAYGQNAALDLMQKFHDSNNHKQTQNLVTSLAQSLEKRDIFKKLEQATEWELASDGSNFVTQLFAIGQTCYLVDLAIKAEATDNEECRGYLSSFVGDDSLWNSSDPATRRFEEQRNALAKRYREIWDSNRVVRRHQYLRTLYNSLPSAGGEQSTLPKIDIQQSSGR</sequence>
<evidence type="ECO:0000256" key="1">
    <source>
        <dbReference type="SAM" id="MobiDB-lite"/>
    </source>
</evidence>
<dbReference type="InterPro" id="IPR045338">
    <property type="entry name" value="DUF6535"/>
</dbReference>
<evidence type="ECO:0000256" key="3">
    <source>
        <dbReference type="SAM" id="SignalP"/>
    </source>
</evidence>
<feature type="transmembrane region" description="Helical" evidence="2">
    <location>
        <begin position="166"/>
        <end position="190"/>
    </location>
</feature>
<keyword evidence="2" id="KW-0472">Membrane</keyword>
<name>A0A8H3GVB2_9AGAM</name>
<feature type="domain" description="DUF6535" evidence="4">
    <location>
        <begin position="6"/>
        <end position="159"/>
    </location>
</feature>
<dbReference type="AlphaFoldDB" id="A0A8H3GVB2"/>
<feature type="region of interest" description="Disordered" evidence="1">
    <location>
        <begin position="788"/>
        <end position="807"/>
    </location>
</feature>
<dbReference type="EMBL" id="CAJMWW010000403">
    <property type="protein sequence ID" value="CAE6470164.1"/>
    <property type="molecule type" value="Genomic_DNA"/>
</dbReference>
<evidence type="ECO:0000313" key="5">
    <source>
        <dbReference type="EMBL" id="CAE6470164.1"/>
    </source>
</evidence>
<feature type="compositionally biased region" description="Polar residues" evidence="1">
    <location>
        <begin position="305"/>
        <end position="320"/>
    </location>
</feature>
<feature type="signal peptide" evidence="3">
    <location>
        <begin position="1"/>
        <end position="23"/>
    </location>
</feature>
<feature type="transmembrane region" description="Helical" evidence="2">
    <location>
        <begin position="80"/>
        <end position="99"/>
    </location>
</feature>
<evidence type="ECO:0000259" key="4">
    <source>
        <dbReference type="Pfam" id="PF20153"/>
    </source>
</evidence>
<feature type="region of interest" description="Disordered" evidence="1">
    <location>
        <begin position="305"/>
        <end position="327"/>
    </location>
</feature>
<organism evidence="5 6">
    <name type="scientific">Rhizoctonia solani</name>
    <dbReference type="NCBI Taxonomy" id="456999"/>
    <lineage>
        <taxon>Eukaryota</taxon>
        <taxon>Fungi</taxon>
        <taxon>Dikarya</taxon>
        <taxon>Basidiomycota</taxon>
        <taxon>Agaricomycotina</taxon>
        <taxon>Agaricomycetes</taxon>
        <taxon>Cantharellales</taxon>
        <taxon>Ceratobasidiaceae</taxon>
        <taxon>Rhizoctonia</taxon>
    </lineage>
</organism>
<feature type="transmembrane region" description="Helical" evidence="2">
    <location>
        <begin position="136"/>
        <end position="160"/>
    </location>
</feature>
<protein>
    <recommendedName>
        <fullName evidence="4">DUF6535 domain-containing protein</fullName>
    </recommendedName>
</protein>
<comment type="caution">
    <text evidence="5">The sequence shown here is derived from an EMBL/GenBank/DDBJ whole genome shotgun (WGS) entry which is preliminary data.</text>
</comment>
<proteinExistence type="predicted"/>
<gene>
    <name evidence="5" type="ORF">RDB_LOCUS174703</name>
</gene>
<dbReference type="Proteomes" id="UP000663841">
    <property type="component" value="Unassembled WGS sequence"/>
</dbReference>
<accession>A0A8H3GVB2</accession>